<name>A0A8S1NP38_9CILI</name>
<dbReference type="OrthoDB" id="309333at2759"/>
<evidence type="ECO:0000313" key="2">
    <source>
        <dbReference type="EMBL" id="CAD8093109.1"/>
    </source>
</evidence>
<comment type="caution">
    <text evidence="2">The sequence shown here is derived from an EMBL/GenBank/DDBJ whole genome shotgun (WGS) entry which is preliminary data.</text>
</comment>
<proteinExistence type="predicted"/>
<sequence length="220" mass="26157">MTTKKILINIIQTSNDLTTKKKIETNQQTELKQEIQRPLVSAFDDYKFQRKNDWIEYYEKQLQEDKQLHPNATHNELTSLISKKWKKAKKNVKYFDQLAQQIKMELINKETDSILNKDDDLQIIQKNQESDQIIEKLRQSSLKLIFRNIVLELKGQIVLDAVNENRLIIYINNEQENEDTKNEDSNKCSQSINDEQKLDKEQEENEDDNINIVNNIKDYL</sequence>
<keyword evidence="3" id="KW-1185">Reference proteome</keyword>
<reference evidence="2" key="1">
    <citation type="submission" date="2021-01" db="EMBL/GenBank/DDBJ databases">
        <authorList>
            <consortium name="Genoscope - CEA"/>
            <person name="William W."/>
        </authorList>
    </citation>
    <scope>NUCLEOTIDE SEQUENCE</scope>
</reference>
<organism evidence="2 3">
    <name type="scientific">Paramecium sonneborni</name>
    <dbReference type="NCBI Taxonomy" id="65129"/>
    <lineage>
        <taxon>Eukaryota</taxon>
        <taxon>Sar</taxon>
        <taxon>Alveolata</taxon>
        <taxon>Ciliophora</taxon>
        <taxon>Intramacronucleata</taxon>
        <taxon>Oligohymenophorea</taxon>
        <taxon>Peniculida</taxon>
        <taxon>Parameciidae</taxon>
        <taxon>Paramecium</taxon>
    </lineage>
</organism>
<protein>
    <submittedName>
        <fullName evidence="2">Uncharacterized protein</fullName>
    </submittedName>
</protein>
<dbReference type="AlphaFoldDB" id="A0A8S1NP38"/>
<dbReference type="Proteomes" id="UP000692954">
    <property type="component" value="Unassembled WGS sequence"/>
</dbReference>
<evidence type="ECO:0000256" key="1">
    <source>
        <dbReference type="SAM" id="MobiDB-lite"/>
    </source>
</evidence>
<gene>
    <name evidence="2" type="ORF">PSON_ATCC_30995.1.T0600100</name>
</gene>
<accession>A0A8S1NP38</accession>
<dbReference type="EMBL" id="CAJJDN010000060">
    <property type="protein sequence ID" value="CAD8093109.1"/>
    <property type="molecule type" value="Genomic_DNA"/>
</dbReference>
<evidence type="ECO:0000313" key="3">
    <source>
        <dbReference type="Proteomes" id="UP000692954"/>
    </source>
</evidence>
<feature type="region of interest" description="Disordered" evidence="1">
    <location>
        <begin position="178"/>
        <end position="209"/>
    </location>
</feature>